<comment type="caution">
    <text evidence="6">The sequence shown here is derived from an EMBL/GenBank/DDBJ whole genome shotgun (WGS) entry which is preliminary data.</text>
</comment>
<dbReference type="Gene3D" id="3.40.50.2300">
    <property type="match status" value="1"/>
</dbReference>
<dbReference type="AlphaFoldDB" id="A0A167IPR5"/>
<evidence type="ECO:0000256" key="4">
    <source>
        <dbReference type="PROSITE-ProRule" id="PRU00169"/>
    </source>
</evidence>
<keyword evidence="2" id="KW-0238">DNA-binding</keyword>
<keyword evidence="1" id="KW-0805">Transcription regulation</keyword>
<dbReference type="SUPFAM" id="SSF52172">
    <property type="entry name" value="CheY-like"/>
    <property type="match status" value="1"/>
</dbReference>
<dbReference type="PROSITE" id="PS50110">
    <property type="entry name" value="RESPONSE_REGULATORY"/>
    <property type="match status" value="1"/>
</dbReference>
<dbReference type="SMART" id="SM00448">
    <property type="entry name" value="REC"/>
    <property type="match status" value="1"/>
</dbReference>
<keyword evidence="7" id="KW-1185">Reference proteome</keyword>
<dbReference type="Pfam" id="PF00072">
    <property type="entry name" value="Response_reg"/>
    <property type="match status" value="1"/>
</dbReference>
<dbReference type="InterPro" id="IPR058245">
    <property type="entry name" value="NreC/VraR/RcsB-like_REC"/>
</dbReference>
<evidence type="ECO:0000313" key="7">
    <source>
        <dbReference type="Proteomes" id="UP000077013"/>
    </source>
</evidence>
<protein>
    <submittedName>
        <fullName evidence="6">Transcriptional regulator</fullName>
    </submittedName>
</protein>
<dbReference type="OrthoDB" id="651456at2"/>
<dbReference type="RefSeq" id="WP_068589950.1">
    <property type="nucleotide sequence ID" value="NZ_LRXL01000026.1"/>
</dbReference>
<gene>
    <name evidence="6" type="ORF">ULVI_03885</name>
</gene>
<dbReference type="InterPro" id="IPR001789">
    <property type="entry name" value="Sig_transdc_resp-reg_receiver"/>
</dbReference>
<accession>A0A167IPR5</accession>
<sequence length="223" mass="25306">MKKEIKVLIVDDHPMILEGYKNAISDLESDTLKIDLFSAQDCDSAFQKLKKASVTKPFDIVLYDINLPPSSDHKILSGEDLALKTRALQPETKIMVLTMHSNNFRIHNILRNIDPEGFLIKSDLGSEELKKAFVTVMKDPPYYSHTVTKLFRSQLSNDFIIDDLDRSILYHISVGTKTKNLPNYIPLSLAAIEKRKRNLKDVFDVTGKGNKALIEISKEKGFI</sequence>
<organism evidence="6 7">
    <name type="scientific">Cochleicola gelatinilyticus</name>
    <dbReference type="NCBI Taxonomy" id="1763537"/>
    <lineage>
        <taxon>Bacteria</taxon>
        <taxon>Pseudomonadati</taxon>
        <taxon>Bacteroidota</taxon>
        <taxon>Flavobacteriia</taxon>
        <taxon>Flavobacteriales</taxon>
        <taxon>Flavobacteriaceae</taxon>
        <taxon>Cochleicola</taxon>
    </lineage>
</organism>
<keyword evidence="3" id="KW-0804">Transcription</keyword>
<name>A0A167IPR5_9FLAO</name>
<dbReference type="InterPro" id="IPR039420">
    <property type="entry name" value="WalR-like"/>
</dbReference>
<keyword evidence="4" id="KW-0597">Phosphoprotein</keyword>
<feature type="domain" description="Response regulatory" evidence="5">
    <location>
        <begin position="6"/>
        <end position="136"/>
    </location>
</feature>
<dbReference type="GO" id="GO:0003677">
    <property type="term" value="F:DNA binding"/>
    <property type="evidence" value="ECO:0007669"/>
    <property type="project" value="UniProtKB-KW"/>
</dbReference>
<proteinExistence type="predicted"/>
<feature type="modified residue" description="4-aspartylphosphate" evidence="4">
    <location>
        <position position="64"/>
    </location>
</feature>
<dbReference type="PANTHER" id="PTHR43214">
    <property type="entry name" value="TWO-COMPONENT RESPONSE REGULATOR"/>
    <property type="match status" value="1"/>
</dbReference>
<dbReference type="STRING" id="1763537.ULVI_03885"/>
<dbReference type="Proteomes" id="UP000077013">
    <property type="component" value="Unassembled WGS sequence"/>
</dbReference>
<evidence type="ECO:0000256" key="1">
    <source>
        <dbReference type="ARBA" id="ARBA00023015"/>
    </source>
</evidence>
<dbReference type="EMBL" id="LRXL01000026">
    <property type="protein sequence ID" value="OAB79890.1"/>
    <property type="molecule type" value="Genomic_DNA"/>
</dbReference>
<dbReference type="InterPro" id="IPR011006">
    <property type="entry name" value="CheY-like_superfamily"/>
</dbReference>
<evidence type="ECO:0000259" key="5">
    <source>
        <dbReference type="PROSITE" id="PS50110"/>
    </source>
</evidence>
<evidence type="ECO:0000256" key="3">
    <source>
        <dbReference type="ARBA" id="ARBA00023163"/>
    </source>
</evidence>
<evidence type="ECO:0000256" key="2">
    <source>
        <dbReference type="ARBA" id="ARBA00023125"/>
    </source>
</evidence>
<dbReference type="CDD" id="cd17535">
    <property type="entry name" value="REC_NarL-like"/>
    <property type="match status" value="1"/>
</dbReference>
<reference evidence="6 7" key="1">
    <citation type="submission" date="2016-02" db="EMBL/GenBank/DDBJ databases">
        <title>Ulvibacter sp. LPB0005, isolated from Thais luteostoma.</title>
        <authorList>
            <person name="Shin S.-K."/>
            <person name="Yi H."/>
        </authorList>
    </citation>
    <scope>NUCLEOTIDE SEQUENCE [LARGE SCALE GENOMIC DNA]</scope>
    <source>
        <strain evidence="6 7">LPB0005</strain>
    </source>
</reference>
<dbReference type="PANTHER" id="PTHR43214:SF41">
    <property type="entry name" value="NITRATE_NITRITE RESPONSE REGULATOR PROTEIN NARP"/>
    <property type="match status" value="1"/>
</dbReference>
<evidence type="ECO:0000313" key="6">
    <source>
        <dbReference type="EMBL" id="OAB79890.1"/>
    </source>
</evidence>
<dbReference type="GO" id="GO:0000160">
    <property type="term" value="P:phosphorelay signal transduction system"/>
    <property type="evidence" value="ECO:0007669"/>
    <property type="project" value="InterPro"/>
</dbReference>